<evidence type="ECO:0000256" key="1">
    <source>
        <dbReference type="ARBA" id="ARBA00001946"/>
    </source>
</evidence>
<comment type="cofactor">
    <cofactor evidence="1">
        <name>Mg(2+)</name>
        <dbReference type="ChEBI" id="CHEBI:18420"/>
    </cofactor>
</comment>
<organism evidence="11">
    <name type="scientific">Caldilineaceae bacterium SB0661_bin_32</name>
    <dbReference type="NCBI Taxonomy" id="2605255"/>
    <lineage>
        <taxon>Bacteria</taxon>
        <taxon>Bacillati</taxon>
        <taxon>Chloroflexota</taxon>
        <taxon>Caldilineae</taxon>
        <taxon>Caldilineales</taxon>
        <taxon>Caldilineaceae</taxon>
    </lineage>
</organism>
<evidence type="ECO:0000256" key="2">
    <source>
        <dbReference type="ARBA" id="ARBA00022649"/>
    </source>
</evidence>
<dbReference type="GO" id="GO:0005524">
    <property type="term" value="F:ATP binding"/>
    <property type="evidence" value="ECO:0007669"/>
    <property type="project" value="UniProtKB-KW"/>
</dbReference>
<dbReference type="AlphaFoldDB" id="A0A6B1DAC0"/>
<feature type="domain" description="Polymerase nucleotidyl transferase" evidence="10">
    <location>
        <begin position="15"/>
        <end position="87"/>
    </location>
</feature>
<dbReference type="CDD" id="cd05403">
    <property type="entry name" value="NT_KNTase_like"/>
    <property type="match status" value="1"/>
</dbReference>
<dbReference type="InterPro" id="IPR043519">
    <property type="entry name" value="NT_sf"/>
</dbReference>
<sequence length="98" mass="11300">MKSVDEIRRILRAHQPELEKRFHVEEIALFGSYARGDQTDASDLDILVKLNAPLGWEFVDLCDHLAELLETNVDVVTRGAIDKKPLLRHLIERDLIRV</sequence>
<evidence type="ECO:0000256" key="3">
    <source>
        <dbReference type="ARBA" id="ARBA00022679"/>
    </source>
</evidence>
<evidence type="ECO:0000259" key="10">
    <source>
        <dbReference type="Pfam" id="PF01909"/>
    </source>
</evidence>
<evidence type="ECO:0000256" key="7">
    <source>
        <dbReference type="ARBA" id="ARBA00022840"/>
    </source>
</evidence>
<proteinExistence type="inferred from homology"/>
<dbReference type="Gene3D" id="3.30.460.10">
    <property type="entry name" value="Beta Polymerase, domain 2"/>
    <property type="match status" value="1"/>
</dbReference>
<evidence type="ECO:0000256" key="8">
    <source>
        <dbReference type="ARBA" id="ARBA00022842"/>
    </source>
</evidence>
<dbReference type="SUPFAM" id="SSF81301">
    <property type="entry name" value="Nucleotidyltransferase"/>
    <property type="match status" value="1"/>
</dbReference>
<comment type="similarity">
    <text evidence="9">Belongs to the MntA antitoxin family.</text>
</comment>
<keyword evidence="8" id="KW-0460">Magnesium</keyword>
<name>A0A6B1DAC0_9CHLR</name>
<evidence type="ECO:0000256" key="9">
    <source>
        <dbReference type="ARBA" id="ARBA00038276"/>
    </source>
</evidence>
<keyword evidence="7" id="KW-0067">ATP-binding</keyword>
<evidence type="ECO:0000256" key="4">
    <source>
        <dbReference type="ARBA" id="ARBA00022695"/>
    </source>
</evidence>
<protein>
    <submittedName>
        <fullName evidence="11">Nucleotidyltransferase family protein</fullName>
    </submittedName>
</protein>
<gene>
    <name evidence="11" type="ORF">F4X14_15525</name>
</gene>
<dbReference type="GO" id="GO:0046872">
    <property type="term" value="F:metal ion binding"/>
    <property type="evidence" value="ECO:0007669"/>
    <property type="project" value="UniProtKB-KW"/>
</dbReference>
<dbReference type="InterPro" id="IPR002934">
    <property type="entry name" value="Polymerase_NTP_transf_dom"/>
</dbReference>
<comment type="caution">
    <text evidence="11">The sequence shown here is derived from an EMBL/GenBank/DDBJ whole genome shotgun (WGS) entry which is preliminary data.</text>
</comment>
<dbReference type="PANTHER" id="PTHR33571:SF14">
    <property type="entry name" value="PROTEIN ADENYLYLTRANSFERASE MJ0435-RELATED"/>
    <property type="match status" value="1"/>
</dbReference>
<keyword evidence="5" id="KW-0479">Metal-binding</keyword>
<reference evidence="11" key="1">
    <citation type="submission" date="2019-09" db="EMBL/GenBank/DDBJ databases">
        <title>Characterisation of the sponge microbiome using genome-centric metagenomics.</title>
        <authorList>
            <person name="Engelberts J.P."/>
            <person name="Robbins S.J."/>
            <person name="De Goeij J.M."/>
            <person name="Aranda M."/>
            <person name="Bell S.C."/>
            <person name="Webster N.S."/>
        </authorList>
    </citation>
    <scope>NUCLEOTIDE SEQUENCE</scope>
    <source>
        <strain evidence="11">SB0661_bin_32</strain>
    </source>
</reference>
<accession>A0A6B1DAC0</accession>
<dbReference type="InterPro" id="IPR052038">
    <property type="entry name" value="Type-VII_TA_antitoxin"/>
</dbReference>
<evidence type="ECO:0000313" key="11">
    <source>
        <dbReference type="EMBL" id="MYC96373.1"/>
    </source>
</evidence>
<keyword evidence="4" id="KW-0548">Nucleotidyltransferase</keyword>
<keyword evidence="6" id="KW-0547">Nucleotide-binding</keyword>
<evidence type="ECO:0000256" key="6">
    <source>
        <dbReference type="ARBA" id="ARBA00022741"/>
    </source>
</evidence>
<keyword evidence="3 11" id="KW-0808">Transferase</keyword>
<dbReference type="EMBL" id="VXMH01000079">
    <property type="protein sequence ID" value="MYC96373.1"/>
    <property type="molecule type" value="Genomic_DNA"/>
</dbReference>
<keyword evidence="2" id="KW-1277">Toxin-antitoxin system</keyword>
<dbReference type="Pfam" id="PF01909">
    <property type="entry name" value="NTP_transf_2"/>
    <property type="match status" value="1"/>
</dbReference>
<dbReference type="PANTHER" id="PTHR33571">
    <property type="entry name" value="SSL8005 PROTEIN"/>
    <property type="match status" value="1"/>
</dbReference>
<dbReference type="GO" id="GO:0016779">
    <property type="term" value="F:nucleotidyltransferase activity"/>
    <property type="evidence" value="ECO:0007669"/>
    <property type="project" value="UniProtKB-KW"/>
</dbReference>
<evidence type="ECO:0000256" key="5">
    <source>
        <dbReference type="ARBA" id="ARBA00022723"/>
    </source>
</evidence>